<sequence length="377" mass="43832">MVMHSSDANFPARQLFMRSNNYSVDKMLLTKRRQEEAEIAMRKSAEHLQKTFNFDIECSTQNHESKNSSIWCDYSQFNKMSKNVSKCFSTPTVTKNNNNKNIQSFDFWQWEVINTKDQHVPSFYLSKQYHSDTCITVDQYENPHMLQTPTKQLRCRKINQVKNDTTHYSASNYVNTLKNVVGISKKDKYIPTKINSWNMPVKKWPQNPNHNIKQIGLNRALDRSNFLTKLDGTKLNQWAASNLAILYRSTNSLEDLRVDKSILLNSNVKYAISKQERSNGRTIISPSTRYRQMTLLGKYKSLYCCFCKFTSKVQMQFVVQLNIFCKLNNLSWLAILTSYALISSSHLLLQLKESLAIRPVNPINSKESLFVFETSCN</sequence>
<dbReference type="EMBL" id="FN317814">
    <property type="protein sequence ID" value="CAX73543.1"/>
    <property type="molecule type" value="mRNA"/>
</dbReference>
<accession>C1LFR5</accession>
<name>C1LFR5_SCHJA</name>
<organism evidence="1">
    <name type="scientific">Schistosoma japonicum</name>
    <name type="common">Blood fluke</name>
    <dbReference type="NCBI Taxonomy" id="6182"/>
    <lineage>
        <taxon>Eukaryota</taxon>
        <taxon>Metazoa</taxon>
        <taxon>Spiralia</taxon>
        <taxon>Lophotrochozoa</taxon>
        <taxon>Platyhelminthes</taxon>
        <taxon>Trematoda</taxon>
        <taxon>Digenea</taxon>
        <taxon>Strigeidida</taxon>
        <taxon>Schistosomatoidea</taxon>
        <taxon>Schistosomatidae</taxon>
        <taxon>Schistosoma</taxon>
    </lineage>
</organism>
<protein>
    <submittedName>
        <fullName evidence="1">Uncharacterized protein</fullName>
    </submittedName>
</protein>
<proteinExistence type="evidence at transcript level"/>
<dbReference type="AlphaFoldDB" id="C1LFR5"/>
<reference evidence="1" key="2">
    <citation type="submission" date="2009-03" db="EMBL/GenBank/DDBJ databases">
        <authorList>
            <person name="Gang L."/>
        </authorList>
    </citation>
    <scope>NUCLEOTIDE SEQUENCE</scope>
    <source>
        <strain evidence="1">Anhui</strain>
    </source>
</reference>
<evidence type="ECO:0000313" key="1">
    <source>
        <dbReference type="EMBL" id="CAX73543.1"/>
    </source>
</evidence>
<reference evidence="1" key="1">
    <citation type="journal article" date="2009" name="Nature">
        <title>The Schistosoma japonicum genome reveals features of host-parasite interplay.</title>
        <authorList>
            <person name="Liu F."/>
            <person name="Zhou Y."/>
            <person name="Wang Z.Q."/>
            <person name="Lu G."/>
            <person name="Zheng H."/>
            <person name="Brindley P.J."/>
            <person name="McManus D.P."/>
            <person name="Blair D."/>
            <person name="Zhang Q.H."/>
            <person name="Zhong Y."/>
            <person name="Wang S."/>
            <person name="Han Z.G."/>
            <person name="Chen Z."/>
        </authorList>
    </citation>
    <scope>NUCLEOTIDE SEQUENCE</scope>
    <source>
        <strain evidence="1">Anhui</strain>
    </source>
</reference>